<comment type="similarity">
    <text evidence="3">Belongs to the glycosyl hydrolase 13 family.</text>
</comment>
<dbReference type="Gene3D" id="3.20.20.80">
    <property type="entry name" value="Glycosidases"/>
    <property type="match status" value="1"/>
</dbReference>
<evidence type="ECO:0000313" key="14">
    <source>
        <dbReference type="EMBL" id="KAB8296429.1"/>
    </source>
</evidence>
<evidence type="ECO:0000256" key="3">
    <source>
        <dbReference type="ARBA" id="ARBA00008061"/>
    </source>
</evidence>
<dbReference type="EC" id="3.2.1.1" evidence="4"/>
<accession>A0A5N6K348</accession>
<dbReference type="Pfam" id="PF09260">
    <property type="entry name" value="A_amylase_dom_C"/>
    <property type="match status" value="1"/>
</dbReference>
<evidence type="ECO:0000256" key="9">
    <source>
        <dbReference type="ARBA" id="ARBA00023157"/>
    </source>
</evidence>
<sequence>MRFNRDYRTMPRFPHGVERMQQQDATSRAHWYMFKTNCLHCRRQLNQPFHRGFSRLSFICDIYNSGGKAIRIEIMLLTTSERKPSTAFVTWSILWVLSFLVQNVHAATSDDWRSQSIYQIITDRFARTDGSTTYACNNTAQLYCGGTFQGIINHLDYIQDMGFTAIWISPVVQNINETTKYGQGYHGFWSQDITKINEHFGTSDDLKLLSSKLHDRGMYLMIDAVVNDMASAGKGSTTDFSKLVPFNKKEYFHPFCFITDYSNATNFQNCWLGDDIVALPDLDTESDFVKKTWETWVTEMVANYSLDGLRIDAAKHVDKPFWPGFQKAANTFTIGEVFDELPNNACEWAVDALSSVLNYPAWFYITSILSNSTNGMGSLSYQFNQIQQDCFDTTLLGTFSENHDVARFGSYTSDLAQRKNALTFAFYTDGIPVVYYGAEQGFDGGGDPQNRGALWLNPTGYDNTSALYQHVKTLNTARNAINNYMIATNYSNWSPYWAYKSSVIYQADDVLVFRKGNVHSVVTAITNVGTEGKNVGPYYIGDTMFSEGNLLIEILSCNSTVAGIDGTFTITLTKGEPQVWVPGFLLVNTTLCPTPMKNVNKTLDAATYSLSSHTSPSSLLPLLTACLLSSLFFL</sequence>
<dbReference type="OrthoDB" id="204980at2759"/>
<dbReference type="Proteomes" id="UP000326757">
    <property type="component" value="Unassembled WGS sequence"/>
</dbReference>
<gene>
    <name evidence="14" type="ORF">EYC80_009173</name>
</gene>
<evidence type="ECO:0000256" key="10">
    <source>
        <dbReference type="ARBA" id="ARBA00023180"/>
    </source>
</evidence>
<keyword evidence="9" id="KW-1015">Disulfide bond</keyword>
<dbReference type="GO" id="GO:0016052">
    <property type="term" value="P:carbohydrate catabolic process"/>
    <property type="evidence" value="ECO:0007669"/>
    <property type="project" value="InterPro"/>
</dbReference>
<keyword evidence="8" id="KW-0106">Calcium</keyword>
<dbReference type="AlphaFoldDB" id="A0A5N6K348"/>
<evidence type="ECO:0000256" key="7">
    <source>
        <dbReference type="ARBA" id="ARBA00022801"/>
    </source>
</evidence>
<comment type="cofactor">
    <cofactor evidence="2">
        <name>Ca(2+)</name>
        <dbReference type="ChEBI" id="CHEBI:29108"/>
    </cofactor>
</comment>
<evidence type="ECO:0000256" key="2">
    <source>
        <dbReference type="ARBA" id="ARBA00001913"/>
    </source>
</evidence>
<organism evidence="14 15">
    <name type="scientific">Monilinia laxa</name>
    <name type="common">Brown rot fungus</name>
    <name type="synonym">Sclerotinia laxa</name>
    <dbReference type="NCBI Taxonomy" id="61186"/>
    <lineage>
        <taxon>Eukaryota</taxon>
        <taxon>Fungi</taxon>
        <taxon>Dikarya</taxon>
        <taxon>Ascomycota</taxon>
        <taxon>Pezizomycotina</taxon>
        <taxon>Leotiomycetes</taxon>
        <taxon>Helotiales</taxon>
        <taxon>Sclerotiniaceae</taxon>
        <taxon>Monilinia</taxon>
    </lineage>
</organism>
<dbReference type="Pfam" id="PF00128">
    <property type="entry name" value="Alpha-amylase"/>
    <property type="match status" value="1"/>
</dbReference>
<dbReference type="PANTHER" id="PTHR10357">
    <property type="entry name" value="ALPHA-AMYLASE FAMILY MEMBER"/>
    <property type="match status" value="1"/>
</dbReference>
<keyword evidence="7" id="KW-0378">Hydrolase</keyword>
<evidence type="ECO:0000259" key="13">
    <source>
        <dbReference type="SMART" id="SM00642"/>
    </source>
</evidence>
<evidence type="ECO:0000256" key="6">
    <source>
        <dbReference type="ARBA" id="ARBA00022729"/>
    </source>
</evidence>
<dbReference type="GO" id="GO:0005509">
    <property type="term" value="F:calcium ion binding"/>
    <property type="evidence" value="ECO:0007669"/>
    <property type="project" value="InterPro"/>
</dbReference>
<evidence type="ECO:0000256" key="5">
    <source>
        <dbReference type="ARBA" id="ARBA00022723"/>
    </source>
</evidence>
<dbReference type="GO" id="GO:0004556">
    <property type="term" value="F:alpha-amylase activity"/>
    <property type="evidence" value="ECO:0007669"/>
    <property type="project" value="UniProtKB-EC"/>
</dbReference>
<dbReference type="InterPro" id="IPR006047">
    <property type="entry name" value="GH13_cat_dom"/>
</dbReference>
<dbReference type="InterPro" id="IPR013780">
    <property type="entry name" value="Glyco_hydro_b"/>
</dbReference>
<dbReference type="CDD" id="cd11319">
    <property type="entry name" value="AmyAc_euk_AmyA"/>
    <property type="match status" value="1"/>
</dbReference>
<dbReference type="InterPro" id="IPR015340">
    <property type="entry name" value="A_amylase_C_dom"/>
</dbReference>
<comment type="catalytic activity">
    <reaction evidence="1">
        <text>Endohydrolysis of (1-&gt;4)-alpha-D-glucosidic linkages in polysaccharides containing three or more (1-&gt;4)-alpha-linked D-glucose units.</text>
        <dbReference type="EC" id="3.2.1.1"/>
    </reaction>
</comment>
<comment type="caution">
    <text evidence="14">The sequence shown here is derived from an EMBL/GenBank/DDBJ whole genome shotgun (WGS) entry which is preliminary data.</text>
</comment>
<dbReference type="FunFam" id="3.20.20.80:FF:000120">
    <property type="entry name" value="Alpha-amylase A"/>
    <property type="match status" value="1"/>
</dbReference>
<dbReference type="InterPro" id="IPR017853">
    <property type="entry name" value="GH"/>
</dbReference>
<feature type="domain" description="Glycosyl hydrolase family 13 catalytic" evidence="13">
    <location>
        <begin position="119"/>
        <end position="478"/>
    </location>
</feature>
<evidence type="ECO:0000313" key="15">
    <source>
        <dbReference type="Proteomes" id="UP000326757"/>
    </source>
</evidence>
<dbReference type="SUPFAM" id="SSF51011">
    <property type="entry name" value="Glycosyl hydrolase domain"/>
    <property type="match status" value="1"/>
</dbReference>
<dbReference type="EMBL" id="VIGI01000009">
    <property type="protein sequence ID" value="KAB8296429.1"/>
    <property type="molecule type" value="Genomic_DNA"/>
</dbReference>
<keyword evidence="6" id="KW-0732">Signal</keyword>
<proteinExistence type="inferred from homology"/>
<evidence type="ECO:0000256" key="8">
    <source>
        <dbReference type="ARBA" id="ARBA00022837"/>
    </source>
</evidence>
<name>A0A5N6K348_MONLA</name>
<keyword evidence="10" id="KW-0325">Glycoprotein</keyword>
<keyword evidence="12" id="KW-0326">Glycosidase</keyword>
<protein>
    <recommendedName>
        <fullName evidence="4">alpha-amylase</fullName>
        <ecNumber evidence="4">3.2.1.1</ecNumber>
    </recommendedName>
</protein>
<dbReference type="PANTHER" id="PTHR10357:SF215">
    <property type="entry name" value="ALPHA-AMYLASE 1"/>
    <property type="match status" value="1"/>
</dbReference>
<dbReference type="Gene3D" id="2.60.40.1180">
    <property type="entry name" value="Golgi alpha-mannosidase II"/>
    <property type="match status" value="1"/>
</dbReference>
<dbReference type="SUPFAM" id="SSF51445">
    <property type="entry name" value="(Trans)glycosidases"/>
    <property type="match status" value="1"/>
</dbReference>
<dbReference type="SMART" id="SM00642">
    <property type="entry name" value="Aamy"/>
    <property type="match status" value="1"/>
</dbReference>
<evidence type="ECO:0000256" key="11">
    <source>
        <dbReference type="ARBA" id="ARBA00023277"/>
    </source>
</evidence>
<keyword evidence="11" id="KW-0119">Carbohydrate metabolism</keyword>
<keyword evidence="5" id="KW-0479">Metal-binding</keyword>
<reference evidence="14 15" key="1">
    <citation type="submission" date="2019-06" db="EMBL/GenBank/DDBJ databases">
        <title>Genome Sequence of the Brown Rot Fungal Pathogen Monilinia laxa.</title>
        <authorList>
            <person name="De Miccolis Angelini R.M."/>
            <person name="Landi L."/>
            <person name="Abate D."/>
            <person name="Pollastro S."/>
            <person name="Romanazzi G."/>
            <person name="Faretra F."/>
        </authorList>
    </citation>
    <scope>NUCLEOTIDE SEQUENCE [LARGE SCALE GENOMIC DNA]</scope>
    <source>
        <strain evidence="14 15">Mlax316</strain>
    </source>
</reference>
<evidence type="ECO:0000256" key="4">
    <source>
        <dbReference type="ARBA" id="ARBA00012595"/>
    </source>
</evidence>
<evidence type="ECO:0000256" key="12">
    <source>
        <dbReference type="ARBA" id="ARBA00023295"/>
    </source>
</evidence>
<evidence type="ECO:0000256" key="1">
    <source>
        <dbReference type="ARBA" id="ARBA00000548"/>
    </source>
</evidence>
<keyword evidence="15" id="KW-1185">Reference proteome</keyword>